<dbReference type="InterPro" id="IPR036388">
    <property type="entry name" value="WH-like_DNA-bd_sf"/>
</dbReference>
<dbReference type="Pfam" id="PF13280">
    <property type="entry name" value="WYL"/>
    <property type="match status" value="1"/>
</dbReference>
<keyword evidence="1" id="KW-0805">Transcription regulation</keyword>
<organism evidence="4 5">
    <name type="scientific">Cohnella nanjingensis</name>
    <dbReference type="NCBI Taxonomy" id="1387779"/>
    <lineage>
        <taxon>Bacteria</taxon>
        <taxon>Bacillati</taxon>
        <taxon>Bacillota</taxon>
        <taxon>Bacilli</taxon>
        <taxon>Bacillales</taxon>
        <taxon>Paenibacillaceae</taxon>
        <taxon>Cohnella</taxon>
    </lineage>
</organism>
<dbReference type="PANTHER" id="PTHR34580">
    <property type="match status" value="1"/>
</dbReference>
<evidence type="ECO:0000259" key="3">
    <source>
        <dbReference type="PROSITE" id="PS51000"/>
    </source>
</evidence>
<dbReference type="PROSITE" id="PS52050">
    <property type="entry name" value="WYL"/>
    <property type="match status" value="1"/>
</dbReference>
<accession>A0A7X0RRD8</accession>
<evidence type="ECO:0000313" key="4">
    <source>
        <dbReference type="EMBL" id="MBB6672141.1"/>
    </source>
</evidence>
<dbReference type="PIRSF" id="PIRSF016838">
    <property type="entry name" value="PafC"/>
    <property type="match status" value="1"/>
</dbReference>
<dbReference type="EMBL" id="JACJVP010000025">
    <property type="protein sequence ID" value="MBB6672141.1"/>
    <property type="molecule type" value="Genomic_DNA"/>
</dbReference>
<dbReference type="InterPro" id="IPR051534">
    <property type="entry name" value="CBASS_pafABC_assoc_protein"/>
</dbReference>
<dbReference type="GO" id="GO:0003700">
    <property type="term" value="F:DNA-binding transcription factor activity"/>
    <property type="evidence" value="ECO:0007669"/>
    <property type="project" value="InterPro"/>
</dbReference>
<dbReference type="InterPro" id="IPR036390">
    <property type="entry name" value="WH_DNA-bd_sf"/>
</dbReference>
<gene>
    <name evidence="4" type="ORF">H7C19_15790</name>
</gene>
<dbReference type="InterPro" id="IPR057727">
    <property type="entry name" value="WCX_dom"/>
</dbReference>
<dbReference type="Pfam" id="PF25583">
    <property type="entry name" value="WCX"/>
    <property type="match status" value="1"/>
</dbReference>
<evidence type="ECO:0000313" key="5">
    <source>
        <dbReference type="Proteomes" id="UP000547209"/>
    </source>
</evidence>
<evidence type="ECO:0000256" key="1">
    <source>
        <dbReference type="ARBA" id="ARBA00023015"/>
    </source>
</evidence>
<dbReference type="Proteomes" id="UP000547209">
    <property type="component" value="Unassembled WGS sequence"/>
</dbReference>
<dbReference type="Gene3D" id="1.10.10.10">
    <property type="entry name" value="Winged helix-like DNA-binding domain superfamily/Winged helix DNA-binding domain"/>
    <property type="match status" value="1"/>
</dbReference>
<dbReference type="Pfam" id="PF08279">
    <property type="entry name" value="HTH_11"/>
    <property type="match status" value="1"/>
</dbReference>
<dbReference type="PROSITE" id="PS51000">
    <property type="entry name" value="HTH_DEOR_2"/>
    <property type="match status" value="1"/>
</dbReference>
<dbReference type="PANTHER" id="PTHR34580:SF9">
    <property type="entry name" value="SLL5097 PROTEIN"/>
    <property type="match status" value="1"/>
</dbReference>
<dbReference type="InterPro" id="IPR001034">
    <property type="entry name" value="DeoR_HTH"/>
</dbReference>
<dbReference type="InterPro" id="IPR026881">
    <property type="entry name" value="WYL_dom"/>
</dbReference>
<feature type="domain" description="HTH deoR-type" evidence="3">
    <location>
        <begin position="3"/>
        <end position="61"/>
    </location>
</feature>
<dbReference type="InterPro" id="IPR028349">
    <property type="entry name" value="PafC-like"/>
</dbReference>
<dbReference type="RefSeq" id="WP_185143621.1">
    <property type="nucleotide sequence ID" value="NZ_JACJVP010000025.1"/>
</dbReference>
<keyword evidence="5" id="KW-1185">Reference proteome</keyword>
<dbReference type="SMART" id="SM00420">
    <property type="entry name" value="HTH_DEOR"/>
    <property type="match status" value="1"/>
</dbReference>
<comment type="caution">
    <text evidence="4">The sequence shown here is derived from an EMBL/GenBank/DDBJ whole genome shotgun (WGS) entry which is preliminary data.</text>
</comment>
<reference evidence="4 5" key="1">
    <citation type="submission" date="2020-08" db="EMBL/GenBank/DDBJ databases">
        <title>Cohnella phylogeny.</title>
        <authorList>
            <person name="Dunlap C."/>
        </authorList>
    </citation>
    <scope>NUCLEOTIDE SEQUENCE [LARGE SCALE GENOMIC DNA]</scope>
    <source>
        <strain evidence="4 5">DSM 28246</strain>
    </source>
</reference>
<sequence length="315" mass="34828">MPKSQRLIQLIMIINARKTFTVQELADELGLSTRTISRDLQELGALGVPIYSVQGRGGGYRLLRERLLPPIAFSEGEAVAIFFACQSLGFFGSLPFDEGAATALHKFYHYLPADMKEQIDRLKDRVAIWSPERIMSPAPLRTLLQALMSGSVVTIAYSSGQGETRRDIQPIGLYASSGYWYCPAYCYLRQEVRQFRADRIRSAALNPTHPGLPEVGEMTLWNSLPELDGAAETVEFTIELTPRGVWTLASNNRFGPAIVRGADGGGTATVRIGAKDLTFYADLAWRMGEDARITAPAEAVAYVRGKIEAMRARYT</sequence>
<protein>
    <submittedName>
        <fullName evidence="4">YafY family transcriptional regulator</fullName>
    </submittedName>
</protein>
<proteinExistence type="predicted"/>
<keyword evidence="2" id="KW-0804">Transcription</keyword>
<evidence type="ECO:0000256" key="2">
    <source>
        <dbReference type="ARBA" id="ARBA00023163"/>
    </source>
</evidence>
<name>A0A7X0RRD8_9BACL</name>
<dbReference type="SUPFAM" id="SSF46785">
    <property type="entry name" value="Winged helix' DNA-binding domain"/>
    <property type="match status" value="1"/>
</dbReference>
<dbReference type="AlphaFoldDB" id="A0A7X0RRD8"/>
<dbReference type="InterPro" id="IPR013196">
    <property type="entry name" value="HTH_11"/>
</dbReference>